<dbReference type="AlphaFoldDB" id="A0A1E7XGV1"/>
<dbReference type="Pfam" id="PF06296">
    <property type="entry name" value="RelE"/>
    <property type="match status" value="1"/>
</dbReference>
<evidence type="ECO:0000313" key="2">
    <source>
        <dbReference type="Proteomes" id="UP000177010"/>
    </source>
</evidence>
<proteinExistence type="predicted"/>
<dbReference type="InterPro" id="IPR009387">
    <property type="entry name" value="HigB-2"/>
</dbReference>
<evidence type="ECO:0008006" key="3">
    <source>
        <dbReference type="Google" id="ProtNLM"/>
    </source>
</evidence>
<evidence type="ECO:0000313" key="1">
    <source>
        <dbReference type="EMBL" id="OFA12307.1"/>
    </source>
</evidence>
<organism evidence="1 2">
    <name type="scientific">Lentilactobacillus sunkii</name>
    <dbReference type="NCBI Taxonomy" id="481719"/>
    <lineage>
        <taxon>Bacteria</taxon>
        <taxon>Bacillati</taxon>
        <taxon>Bacillota</taxon>
        <taxon>Bacilli</taxon>
        <taxon>Lactobacillales</taxon>
        <taxon>Lactobacillaceae</taxon>
        <taxon>Lentilactobacillus</taxon>
    </lineage>
</organism>
<protein>
    <recommendedName>
        <fullName evidence="3">Toxin HigB-2</fullName>
    </recommendedName>
</protein>
<gene>
    <name evidence="1" type="ORF">LASUN_05870</name>
</gene>
<accession>A0A1E7XGV1</accession>
<comment type="caution">
    <text evidence="1">The sequence shown here is derived from an EMBL/GenBank/DDBJ whole genome shotgun (WGS) entry which is preliminary data.</text>
</comment>
<dbReference type="RefSeq" id="WP_083274411.1">
    <property type="nucleotide sequence ID" value="NZ_JAZHVX010000022.1"/>
</dbReference>
<dbReference type="Proteomes" id="UP000177010">
    <property type="component" value="Unassembled WGS sequence"/>
</dbReference>
<reference evidence="1 2" key="1">
    <citation type="submission" date="2016-09" db="EMBL/GenBank/DDBJ databases">
        <title>Genome Sequence of Lactobacillus sunkii Strain CG01.</title>
        <authorList>
            <person name="Poehlein A."/>
            <person name="Gabris C."/>
            <person name="Bengelsdorf F.R."/>
            <person name="Duerre P."/>
            <person name="Daniel R."/>
        </authorList>
    </citation>
    <scope>NUCLEOTIDE SEQUENCE [LARGE SCALE GENOMIC DNA]</scope>
    <source>
        <strain evidence="1 2">CG_D</strain>
    </source>
</reference>
<dbReference type="STRING" id="481719.LASUN_05870"/>
<dbReference type="EMBL" id="MIQE01000008">
    <property type="protein sequence ID" value="OFA12307.1"/>
    <property type="molecule type" value="Genomic_DNA"/>
</dbReference>
<name>A0A1E7XGV1_9LACO</name>
<sequence>MNQIYKELLFVFPKPFNRKWRKLGLGYDDKENLKRLISEYVRHAVEDQRPFKFPGDLVSGTGGAIKMRFDSEHSDQGKSGSYRIIYFVMVENEIRFLKIYAKKDEVNLSGEDRNLIHKYIKNMRRGR</sequence>